<protein>
    <submittedName>
        <fullName evidence="1">Uncharacterized protein</fullName>
    </submittedName>
</protein>
<proteinExistence type="predicted"/>
<evidence type="ECO:0000313" key="1">
    <source>
        <dbReference type="EMBL" id="KAL0923878.1"/>
    </source>
</evidence>
<keyword evidence="2" id="KW-1185">Reference proteome</keyword>
<sequence length="256" mass="29422">MFFIFNLLSLKGKEGNSFNFGQSFSASSIKPGTNIHLQQLLLPQTNPLMLLNYQHVAPLAMERHAWNICAFNSPDKVICCKNLVSNASLDMLCILENIIHTSTLSDPWFRMTHSIFENEDSFNNFELLDLGRTWIKCNKARINFDPILVYDQMLCGTSFLLSVIYATNSQYQHVKSAEIILWDFFSASLSWVLGNFNCCIYSTEKVGGNEIHNSRLWDFNSLFFYTGLEELAYVGSFYTCFNQRVENPIHIKLKES</sequence>
<organism evidence="1 2">
    <name type="scientific">Dendrobium thyrsiflorum</name>
    <name type="common">Pinecone-like raceme dendrobium</name>
    <name type="synonym">Orchid</name>
    <dbReference type="NCBI Taxonomy" id="117978"/>
    <lineage>
        <taxon>Eukaryota</taxon>
        <taxon>Viridiplantae</taxon>
        <taxon>Streptophyta</taxon>
        <taxon>Embryophyta</taxon>
        <taxon>Tracheophyta</taxon>
        <taxon>Spermatophyta</taxon>
        <taxon>Magnoliopsida</taxon>
        <taxon>Liliopsida</taxon>
        <taxon>Asparagales</taxon>
        <taxon>Orchidaceae</taxon>
        <taxon>Epidendroideae</taxon>
        <taxon>Malaxideae</taxon>
        <taxon>Dendrobiinae</taxon>
        <taxon>Dendrobium</taxon>
    </lineage>
</organism>
<dbReference type="EMBL" id="JANQDX010000005">
    <property type="protein sequence ID" value="KAL0923878.1"/>
    <property type="molecule type" value="Genomic_DNA"/>
</dbReference>
<name>A0ABD0VMT9_DENTH</name>
<dbReference type="Proteomes" id="UP001552299">
    <property type="component" value="Unassembled WGS sequence"/>
</dbReference>
<dbReference type="AlphaFoldDB" id="A0ABD0VMT9"/>
<accession>A0ABD0VMT9</accession>
<gene>
    <name evidence="1" type="ORF">M5K25_004663</name>
</gene>
<evidence type="ECO:0000313" key="2">
    <source>
        <dbReference type="Proteomes" id="UP001552299"/>
    </source>
</evidence>
<comment type="caution">
    <text evidence="1">The sequence shown here is derived from an EMBL/GenBank/DDBJ whole genome shotgun (WGS) entry which is preliminary data.</text>
</comment>
<reference evidence="1 2" key="1">
    <citation type="journal article" date="2024" name="Plant Biotechnol. J.">
        <title>Dendrobium thyrsiflorum genome and its molecular insights into genes involved in important horticultural traits.</title>
        <authorList>
            <person name="Chen B."/>
            <person name="Wang J.Y."/>
            <person name="Zheng P.J."/>
            <person name="Li K.L."/>
            <person name="Liang Y.M."/>
            <person name="Chen X.F."/>
            <person name="Zhang C."/>
            <person name="Zhao X."/>
            <person name="He X."/>
            <person name="Zhang G.Q."/>
            <person name="Liu Z.J."/>
            <person name="Xu Q."/>
        </authorList>
    </citation>
    <scope>NUCLEOTIDE SEQUENCE [LARGE SCALE GENOMIC DNA]</scope>
    <source>
        <strain evidence="1">GZMU011</strain>
    </source>
</reference>